<keyword evidence="2" id="KW-1185">Reference proteome</keyword>
<comment type="caution">
    <text evidence="1">The sequence shown here is derived from an EMBL/GenBank/DDBJ whole genome shotgun (WGS) entry which is preliminary data.</text>
</comment>
<dbReference type="AlphaFoldDB" id="A0A8X8C352"/>
<evidence type="ECO:0000313" key="2">
    <source>
        <dbReference type="Proteomes" id="UP000886885"/>
    </source>
</evidence>
<evidence type="ECO:0000313" key="1">
    <source>
        <dbReference type="EMBL" id="KAG6741184.1"/>
    </source>
</evidence>
<name>A0A8X8C352_POPTO</name>
<dbReference type="EMBL" id="JAAWWB010000034">
    <property type="protein sequence ID" value="KAG6741184.1"/>
    <property type="molecule type" value="Genomic_DNA"/>
</dbReference>
<protein>
    <submittedName>
        <fullName evidence="1">Uncharacterized protein</fullName>
    </submittedName>
</protein>
<dbReference type="Proteomes" id="UP000886885">
    <property type="component" value="Chromosome 17D"/>
</dbReference>
<reference evidence="1" key="1">
    <citation type="journal article" date="2020" name="bioRxiv">
        <title>Hybrid origin of Populus tomentosa Carr. identified through genome sequencing and phylogenomic analysis.</title>
        <authorList>
            <person name="An X."/>
            <person name="Gao K."/>
            <person name="Chen Z."/>
            <person name="Li J."/>
            <person name="Yang X."/>
            <person name="Yang X."/>
            <person name="Zhou J."/>
            <person name="Guo T."/>
            <person name="Zhao T."/>
            <person name="Huang S."/>
            <person name="Miao D."/>
            <person name="Khan W.U."/>
            <person name="Rao P."/>
            <person name="Ye M."/>
            <person name="Lei B."/>
            <person name="Liao W."/>
            <person name="Wang J."/>
            <person name="Ji L."/>
            <person name="Li Y."/>
            <person name="Guo B."/>
            <person name="Mustafa N.S."/>
            <person name="Li S."/>
            <person name="Yun Q."/>
            <person name="Keller S.R."/>
            <person name="Mao J."/>
            <person name="Zhang R."/>
            <person name="Strauss S.H."/>
        </authorList>
    </citation>
    <scope>NUCLEOTIDE SEQUENCE</scope>
    <source>
        <strain evidence="1">GM15</strain>
        <tissue evidence="1">Leaf</tissue>
    </source>
</reference>
<gene>
    <name evidence="1" type="ORF">POTOM_054416</name>
</gene>
<organism evidence="1 2">
    <name type="scientific">Populus tomentosa</name>
    <name type="common">Chinese white poplar</name>
    <dbReference type="NCBI Taxonomy" id="118781"/>
    <lineage>
        <taxon>Eukaryota</taxon>
        <taxon>Viridiplantae</taxon>
        <taxon>Streptophyta</taxon>
        <taxon>Embryophyta</taxon>
        <taxon>Tracheophyta</taxon>
        <taxon>Spermatophyta</taxon>
        <taxon>Magnoliopsida</taxon>
        <taxon>eudicotyledons</taxon>
        <taxon>Gunneridae</taxon>
        <taxon>Pentapetalae</taxon>
        <taxon>rosids</taxon>
        <taxon>fabids</taxon>
        <taxon>Malpighiales</taxon>
        <taxon>Salicaceae</taxon>
        <taxon>Saliceae</taxon>
        <taxon>Populus</taxon>
    </lineage>
</organism>
<accession>A0A8X8C352</accession>
<sequence length="203" mass="22731">MNKEDDANDDEKIPGAMAIPVTVENEEAQHNRPSSTTYFFWHPFGASSTTTSMKLPWSFIRSPCSIFRKPYVTRLSHRQAKVTIEGTSDQKREMSWNSINIVVEEKQMESHGRNRGVVWCGGSLESSAKSNSKITEIGKLAMKRVQHDVTSSYNGLKEACLQGGKSAMALTEKRRGEVNLGKHRAFLFQNRQLAMSAKPHLSG</sequence>
<proteinExistence type="predicted"/>